<reference evidence="1 2" key="1">
    <citation type="submission" date="2015-01" db="EMBL/GenBank/DDBJ databases">
        <title>Evolution of Trichinella species and genotypes.</title>
        <authorList>
            <person name="Korhonen P.K."/>
            <person name="Edoardo P."/>
            <person name="Giuseppe L.R."/>
            <person name="Gasser R.B."/>
        </authorList>
    </citation>
    <scope>NUCLEOTIDE SEQUENCE [LARGE SCALE GENOMIC DNA]</scope>
    <source>
        <strain evidence="1">ISS1029</strain>
    </source>
</reference>
<dbReference type="EMBL" id="JYDP01000079">
    <property type="protein sequence ID" value="KRZ08947.1"/>
    <property type="molecule type" value="Genomic_DNA"/>
</dbReference>
<dbReference type="Proteomes" id="UP000055024">
    <property type="component" value="Unassembled WGS sequence"/>
</dbReference>
<comment type="caution">
    <text evidence="1">The sequence shown here is derived from an EMBL/GenBank/DDBJ whole genome shotgun (WGS) entry which is preliminary data.</text>
</comment>
<evidence type="ECO:0000313" key="2">
    <source>
        <dbReference type="Proteomes" id="UP000055024"/>
    </source>
</evidence>
<organism evidence="1 2">
    <name type="scientific">Trichinella zimbabwensis</name>
    <dbReference type="NCBI Taxonomy" id="268475"/>
    <lineage>
        <taxon>Eukaryota</taxon>
        <taxon>Metazoa</taxon>
        <taxon>Ecdysozoa</taxon>
        <taxon>Nematoda</taxon>
        <taxon>Enoplea</taxon>
        <taxon>Dorylaimia</taxon>
        <taxon>Trichinellida</taxon>
        <taxon>Trichinellidae</taxon>
        <taxon>Trichinella</taxon>
    </lineage>
</organism>
<sequence length="124" mass="14556">MDRLDRIVRWSVAFVGQIKVSEDTMEKIRFAEVEHLSIVYDKGRQPSLRQVLDAIWLLLCSDIANMSDYHQLNSAEFFLLLHRLEDGIGATSRRYKHPFCQTFPYQAGFMRFIHKPSKDHNLLS</sequence>
<protein>
    <submittedName>
        <fullName evidence="1">Uncharacterized protein</fullName>
    </submittedName>
</protein>
<evidence type="ECO:0000313" key="1">
    <source>
        <dbReference type="EMBL" id="KRZ08947.1"/>
    </source>
</evidence>
<keyword evidence="2" id="KW-1185">Reference proteome</keyword>
<proteinExistence type="predicted"/>
<name>A0A0V1HDV0_9BILA</name>
<accession>A0A0V1HDV0</accession>
<dbReference type="AlphaFoldDB" id="A0A0V1HDV0"/>
<gene>
    <name evidence="1" type="ORF">T11_15195</name>
</gene>